<reference evidence="1 2" key="1">
    <citation type="submission" date="2018-04" db="EMBL/GenBank/DDBJ databases">
        <authorList>
            <person name="Zhang X."/>
            <person name="Yuan J."/>
            <person name="Li F."/>
            <person name="Xiang J."/>
        </authorList>
    </citation>
    <scope>NUCLEOTIDE SEQUENCE [LARGE SCALE GENOMIC DNA]</scope>
    <source>
        <tissue evidence="1">Muscle</tissue>
    </source>
</reference>
<dbReference type="AlphaFoldDB" id="A0A3R7MXJ6"/>
<name>A0A3R7MXJ6_PENVA</name>
<accession>A0A3R7MXJ6</accession>
<evidence type="ECO:0000313" key="1">
    <source>
        <dbReference type="EMBL" id="ROT72042.1"/>
    </source>
</evidence>
<reference evidence="1 2" key="2">
    <citation type="submission" date="2019-01" db="EMBL/GenBank/DDBJ databases">
        <title>The decoding of complex shrimp genome reveals the adaptation for benthos swimmer, frequently molting mechanism and breeding impact on genome.</title>
        <authorList>
            <person name="Sun Y."/>
            <person name="Gao Y."/>
            <person name="Yu Y."/>
        </authorList>
    </citation>
    <scope>NUCLEOTIDE SEQUENCE [LARGE SCALE GENOMIC DNA]</scope>
    <source>
        <tissue evidence="1">Muscle</tissue>
    </source>
</reference>
<gene>
    <name evidence="1" type="ORF">C7M84_009579</name>
</gene>
<comment type="caution">
    <text evidence="1">The sequence shown here is derived from an EMBL/GenBank/DDBJ whole genome shotgun (WGS) entry which is preliminary data.</text>
</comment>
<dbReference type="EMBL" id="QCYY01002214">
    <property type="protein sequence ID" value="ROT72042.1"/>
    <property type="molecule type" value="Genomic_DNA"/>
</dbReference>
<evidence type="ECO:0000313" key="2">
    <source>
        <dbReference type="Proteomes" id="UP000283509"/>
    </source>
</evidence>
<keyword evidence="2" id="KW-1185">Reference proteome</keyword>
<organism evidence="1 2">
    <name type="scientific">Penaeus vannamei</name>
    <name type="common">Whiteleg shrimp</name>
    <name type="synonym">Litopenaeus vannamei</name>
    <dbReference type="NCBI Taxonomy" id="6689"/>
    <lineage>
        <taxon>Eukaryota</taxon>
        <taxon>Metazoa</taxon>
        <taxon>Ecdysozoa</taxon>
        <taxon>Arthropoda</taxon>
        <taxon>Crustacea</taxon>
        <taxon>Multicrustacea</taxon>
        <taxon>Malacostraca</taxon>
        <taxon>Eumalacostraca</taxon>
        <taxon>Eucarida</taxon>
        <taxon>Decapoda</taxon>
        <taxon>Dendrobranchiata</taxon>
        <taxon>Penaeoidea</taxon>
        <taxon>Penaeidae</taxon>
        <taxon>Penaeus</taxon>
    </lineage>
</organism>
<sequence>MLLPSRLVRPRCRAFPFADIVTVCASGAQYHLGYDITGVRVSLTDSIVVRRLRPNCVLAPPALAVFSPSSSRSAAARDPLPSALILVDWLIVLGALSSKVVCFAAGSAACLPSTNSCLLRRFTALFASTYDCRCLACLLSYPIVLHVLTLSVNTNVLYRAPPSRACSLVCNVPESAAAVASSSPMCCGSMLFQRSAAAVPPLQCVVRSRLFQRVEPLPVPSLQCVCEVSCSRECPAVPPLPMCCRGLGCSRRVPLPCLLSQCVVRSVLFQRVPLRASSPNVLELRRCRASSPMCCERVSMFQGGVVPAGLLTPKVSMLFQRRVAAAVPPSQCVVKRLVVPESAGCRASSPNDDRVPLPCLLSQCVVRSLPESAAAVPPSQCVVRSSCRECRCRPSSPMCCEVYVVPESAAAVPPLPMCCEVYVVPESAAAVPPLPMCCEVYVVPESAAAVPPLSQCVVRSCFQRVPLPCLLSQCVVRSMVVPESAAAVPPLPCVVRSMLFQRVPLPCLLSQCVVRSRLFQRVPLPCLLSPNVL</sequence>
<dbReference type="Proteomes" id="UP000283509">
    <property type="component" value="Unassembled WGS sequence"/>
</dbReference>
<proteinExistence type="predicted"/>
<protein>
    <submittedName>
        <fullName evidence="1">Uncharacterized protein</fullName>
    </submittedName>
</protein>